<dbReference type="EMBL" id="CAXIEN010000024">
    <property type="protein sequence ID" value="CAL1266540.1"/>
    <property type="molecule type" value="Genomic_DNA"/>
</dbReference>
<feature type="coiled-coil region" evidence="1">
    <location>
        <begin position="367"/>
        <end position="394"/>
    </location>
</feature>
<dbReference type="PANTHER" id="PTHR31553:SF1">
    <property type="entry name" value="NF-KAPPA-B ESSENTIAL MODULATOR"/>
    <property type="match status" value="1"/>
</dbReference>
<evidence type="ECO:0000256" key="1">
    <source>
        <dbReference type="SAM" id="Coils"/>
    </source>
</evidence>
<reference evidence="2 3" key="1">
    <citation type="submission" date="2024-04" db="EMBL/GenBank/DDBJ databases">
        <authorList>
            <person name="Rising A."/>
            <person name="Reimegard J."/>
            <person name="Sonavane S."/>
            <person name="Akerstrom W."/>
            <person name="Nylinder S."/>
            <person name="Hedman E."/>
            <person name="Kallberg Y."/>
        </authorList>
    </citation>
    <scope>NUCLEOTIDE SEQUENCE [LARGE SCALE GENOMIC DNA]</scope>
</reference>
<dbReference type="Gene3D" id="1.20.5.390">
    <property type="entry name" value="L1 transposable element, trimerization domain"/>
    <property type="match status" value="1"/>
</dbReference>
<sequence length="457" mass="52685">MPSFGPSVKMTSIEVSPIENGTHESFDSSEFSLIPPPLDEEEEKVMANSQYNLGSAFPMQDLSSVEIQTRLVELVEDNESMKEALKYNNVLMKEQLRTISEWHSQMNASLSQQKQSLEEAHSRIQELEKENSELRQQSISISQHENTPCSDSEVDFEIIQAKKFKEEEDVKEQLKESEMKVSELLQLIDRQNAEMSSLRSLCETKEKENVDLKSRCENLELQMKSYQESTGQMQKLDEERVKLLTALQEVDNKFIQEQEALEKERMNHTETKKLLKDLQEKYNRVDKLLQIQSKDQKEKNEQFLSEREQEAKRALEQIDELTAKLFDLEQQLEERDGKIKMLSDRLEMASQESEEIPILKAQLDVYKTDLNNQKEASQKDIQRLTQELSDLQTAVSFCSSCGAGNTHADAAARAKGRRRQGSSRHEATMFICPVCQFGFKEVQALENHVNTCLDKAQ</sequence>
<evidence type="ECO:0000313" key="2">
    <source>
        <dbReference type="EMBL" id="CAL1266541.1"/>
    </source>
</evidence>
<comment type="caution">
    <text evidence="2">The sequence shown here is derived from an EMBL/GenBank/DDBJ whole genome shotgun (WGS) entry which is preliminary data.</text>
</comment>
<dbReference type="Proteomes" id="UP001497382">
    <property type="component" value="Unassembled WGS sequence"/>
</dbReference>
<dbReference type="PANTHER" id="PTHR31553">
    <property type="entry name" value="NF-KAPPA-B ESSENTIAL MODULATOR"/>
    <property type="match status" value="1"/>
</dbReference>
<name>A0AAV1Z8A2_9ARAC</name>
<dbReference type="GO" id="GO:0005737">
    <property type="term" value="C:cytoplasm"/>
    <property type="evidence" value="ECO:0007669"/>
    <property type="project" value="TreeGrafter"/>
</dbReference>
<keyword evidence="1" id="KW-0175">Coiled coil</keyword>
<dbReference type="Gene3D" id="1.20.5.990">
    <property type="entry name" value="Nemo cc2-lz domain - 1d5 darpin complex"/>
    <property type="match status" value="1"/>
</dbReference>
<dbReference type="AlphaFoldDB" id="A0AAV1Z8A2"/>
<dbReference type="GO" id="GO:0043122">
    <property type="term" value="P:regulation of canonical NF-kappaB signal transduction"/>
    <property type="evidence" value="ECO:0007669"/>
    <property type="project" value="TreeGrafter"/>
</dbReference>
<dbReference type="InterPro" id="IPR051301">
    <property type="entry name" value="Optineurin/NFkB_EssMod"/>
</dbReference>
<accession>A0AAV1Z8A2</accession>
<dbReference type="GO" id="GO:0005634">
    <property type="term" value="C:nucleus"/>
    <property type="evidence" value="ECO:0007669"/>
    <property type="project" value="TreeGrafter"/>
</dbReference>
<proteinExistence type="predicted"/>
<gene>
    <name evidence="2" type="ORF">LARSCL_LOCUS3152</name>
</gene>
<evidence type="ECO:0008006" key="4">
    <source>
        <dbReference type="Google" id="ProtNLM"/>
    </source>
</evidence>
<dbReference type="EMBL" id="CAXIEN010000024">
    <property type="protein sequence ID" value="CAL1266541.1"/>
    <property type="molecule type" value="Genomic_DNA"/>
</dbReference>
<evidence type="ECO:0000313" key="3">
    <source>
        <dbReference type="Proteomes" id="UP001497382"/>
    </source>
</evidence>
<organism evidence="2 3">
    <name type="scientific">Larinioides sclopetarius</name>
    <dbReference type="NCBI Taxonomy" id="280406"/>
    <lineage>
        <taxon>Eukaryota</taxon>
        <taxon>Metazoa</taxon>
        <taxon>Ecdysozoa</taxon>
        <taxon>Arthropoda</taxon>
        <taxon>Chelicerata</taxon>
        <taxon>Arachnida</taxon>
        <taxon>Araneae</taxon>
        <taxon>Araneomorphae</taxon>
        <taxon>Entelegynae</taxon>
        <taxon>Araneoidea</taxon>
        <taxon>Araneidae</taxon>
        <taxon>Larinioides</taxon>
    </lineage>
</organism>
<protein>
    <recommendedName>
        <fullName evidence="4">Optineurin</fullName>
    </recommendedName>
</protein>
<feature type="coiled-coil region" evidence="1">
    <location>
        <begin position="107"/>
        <end position="338"/>
    </location>
</feature>
<dbReference type="GO" id="GO:0070530">
    <property type="term" value="F:K63-linked polyubiquitin modification-dependent protein binding"/>
    <property type="evidence" value="ECO:0007669"/>
    <property type="project" value="TreeGrafter"/>
</dbReference>
<keyword evidence="3" id="KW-1185">Reference proteome</keyword>